<evidence type="ECO:0000256" key="1">
    <source>
        <dbReference type="ARBA" id="ARBA00004651"/>
    </source>
</evidence>
<evidence type="ECO:0000256" key="4">
    <source>
        <dbReference type="ARBA" id="ARBA00022989"/>
    </source>
</evidence>
<dbReference type="PANTHER" id="PTHR40077:SF1">
    <property type="entry name" value="MEMBRANE PROTEIN"/>
    <property type="match status" value="1"/>
</dbReference>
<keyword evidence="4 6" id="KW-1133">Transmembrane helix</keyword>
<accession>I0WW68</accession>
<keyword evidence="2" id="KW-1003">Cell membrane</keyword>
<feature type="transmembrane region" description="Helical" evidence="6">
    <location>
        <begin position="20"/>
        <end position="39"/>
    </location>
</feature>
<proteinExistence type="predicted"/>
<dbReference type="NCBIfam" id="TIGR03954">
    <property type="entry name" value="integ_memb_HG"/>
    <property type="match status" value="1"/>
</dbReference>
<reference evidence="8 9" key="1">
    <citation type="journal article" date="2012" name="J. Bacteriol.">
        <title>Draft genome sequence of the nitrophenol-degrading actinomycete Rhodococcus imtechensis RKJ300.</title>
        <authorList>
            <person name="Vikram S."/>
            <person name="Kumar S."/>
            <person name="Subramanian S."/>
            <person name="Raghava G.P."/>
        </authorList>
    </citation>
    <scope>NUCLEOTIDE SEQUENCE [LARGE SCALE GENOMIC DNA]</scope>
    <source>
        <strain evidence="8 9">RKJ300</strain>
    </source>
</reference>
<feature type="domain" description="DUF3817" evidence="7">
    <location>
        <begin position="15"/>
        <end position="103"/>
    </location>
</feature>
<dbReference type="Proteomes" id="UP000006447">
    <property type="component" value="Unassembled WGS sequence"/>
</dbReference>
<evidence type="ECO:0000256" key="6">
    <source>
        <dbReference type="SAM" id="Phobius"/>
    </source>
</evidence>
<dbReference type="PATRIC" id="fig|1165867.3.peg.1377"/>
<dbReference type="PANTHER" id="PTHR40077">
    <property type="entry name" value="MEMBRANE PROTEIN-RELATED"/>
    <property type="match status" value="1"/>
</dbReference>
<comment type="subcellular location">
    <subcellularLocation>
        <location evidence="1">Cell membrane</location>
        <topology evidence="1">Multi-pass membrane protein</topology>
    </subcellularLocation>
</comment>
<protein>
    <recommendedName>
        <fullName evidence="7">DUF3817 domain-containing protein</fullName>
    </recommendedName>
</protein>
<evidence type="ECO:0000313" key="9">
    <source>
        <dbReference type="Proteomes" id="UP000006447"/>
    </source>
</evidence>
<evidence type="ECO:0000256" key="2">
    <source>
        <dbReference type="ARBA" id="ARBA00022475"/>
    </source>
</evidence>
<comment type="caution">
    <text evidence="8">The sequence shown here is derived from an EMBL/GenBank/DDBJ whole genome shotgun (WGS) entry which is preliminary data.</text>
</comment>
<organism evidence="8 9">
    <name type="scientific">Rhodococcus opacus RKJ300 = JCM 13270</name>
    <dbReference type="NCBI Taxonomy" id="1165867"/>
    <lineage>
        <taxon>Bacteria</taxon>
        <taxon>Bacillati</taxon>
        <taxon>Actinomycetota</taxon>
        <taxon>Actinomycetes</taxon>
        <taxon>Mycobacteriales</taxon>
        <taxon>Nocardiaceae</taxon>
        <taxon>Rhodococcus</taxon>
    </lineage>
</organism>
<feature type="transmembrane region" description="Helical" evidence="6">
    <location>
        <begin position="82"/>
        <end position="102"/>
    </location>
</feature>
<dbReference type="Pfam" id="PF12823">
    <property type="entry name" value="DUF3817"/>
    <property type="match status" value="1"/>
</dbReference>
<dbReference type="RefSeq" id="WP_007296559.1">
    <property type="nucleotide sequence ID" value="NZ_AJJH01000025.1"/>
</dbReference>
<sequence length="123" mass="13517">MVGMANVFDLSTTATRFRFVAILEAFTWLGLLIGMSFKYLPADGNEIGVKIFGPIHGGVFVLYLLISLWTARKLSWNLVTTFWALVASVPPFGTVVFEVWAARTGRMGELSRSSAVKSEPSLV</sequence>
<feature type="transmembrane region" description="Helical" evidence="6">
    <location>
        <begin position="51"/>
        <end position="70"/>
    </location>
</feature>
<evidence type="ECO:0000313" key="8">
    <source>
        <dbReference type="EMBL" id="EID80634.1"/>
    </source>
</evidence>
<dbReference type="InterPro" id="IPR023845">
    <property type="entry name" value="DUF3817_TM"/>
</dbReference>
<dbReference type="EMBL" id="AJJH01000025">
    <property type="protein sequence ID" value="EID80634.1"/>
    <property type="molecule type" value="Genomic_DNA"/>
</dbReference>
<keyword evidence="5 6" id="KW-0472">Membrane</keyword>
<evidence type="ECO:0000256" key="3">
    <source>
        <dbReference type="ARBA" id="ARBA00022692"/>
    </source>
</evidence>
<name>I0WW68_RHOOP</name>
<gene>
    <name evidence="8" type="ORF">W59_06765</name>
</gene>
<evidence type="ECO:0000256" key="5">
    <source>
        <dbReference type="ARBA" id="ARBA00023136"/>
    </source>
</evidence>
<dbReference type="AlphaFoldDB" id="I0WW68"/>
<evidence type="ECO:0000259" key="7">
    <source>
        <dbReference type="Pfam" id="PF12823"/>
    </source>
</evidence>
<keyword evidence="3 6" id="KW-0812">Transmembrane</keyword>
<dbReference type="GO" id="GO:0005886">
    <property type="term" value="C:plasma membrane"/>
    <property type="evidence" value="ECO:0007669"/>
    <property type="project" value="UniProtKB-SubCell"/>
</dbReference>